<dbReference type="EMBL" id="LR797190">
    <property type="protein sequence ID" value="CAB4192213.1"/>
    <property type="molecule type" value="Genomic_DNA"/>
</dbReference>
<accession>A0A6J5R5Z0</accession>
<evidence type="ECO:0000313" key="1">
    <source>
        <dbReference type="EMBL" id="CAB4192213.1"/>
    </source>
</evidence>
<protein>
    <submittedName>
        <fullName evidence="1">Uncharacterized protein</fullName>
    </submittedName>
</protein>
<gene>
    <name evidence="1" type="ORF">UFOVP1236_17</name>
</gene>
<organism evidence="1">
    <name type="scientific">uncultured Caudovirales phage</name>
    <dbReference type="NCBI Taxonomy" id="2100421"/>
    <lineage>
        <taxon>Viruses</taxon>
        <taxon>Duplodnaviria</taxon>
        <taxon>Heunggongvirae</taxon>
        <taxon>Uroviricota</taxon>
        <taxon>Caudoviricetes</taxon>
        <taxon>Peduoviridae</taxon>
        <taxon>Maltschvirus</taxon>
        <taxon>Maltschvirus maltsch</taxon>
    </lineage>
</organism>
<name>A0A6J5R5Z0_9CAUD</name>
<sequence length="46" mass="5081">MSWWTTAPRDGFTAEALKKQERMARSKGAQLITGVVIGWSVSGRKS</sequence>
<reference evidence="1" key="1">
    <citation type="submission" date="2020-05" db="EMBL/GenBank/DDBJ databases">
        <authorList>
            <person name="Chiriac C."/>
            <person name="Salcher M."/>
            <person name="Ghai R."/>
            <person name="Kavagutti S V."/>
        </authorList>
    </citation>
    <scope>NUCLEOTIDE SEQUENCE</scope>
</reference>
<proteinExistence type="predicted"/>